<dbReference type="Pfam" id="PF11937">
    <property type="entry name" value="DUF3455"/>
    <property type="match status" value="1"/>
</dbReference>
<name>A0A2J6S0Q7_HYAVF</name>
<sequence>MPSLRALGLGLIMLLQVATASPLAKRAVAAPDCTPPTVTKSTGPAPALPLTGGATELPSTNVTLQIVAIGRGIQNYTCSAVGAVPVQLGAVATLYDATALAWTDLALLHTIPPIIVTKPLPPGYLAQSGQHFDVIGHHFFDSAGTPTFILSEATPPRAGFMAKTASVSAPAGASKGPAGTGAVAWLDLTNKPGYVQENVTQVYRVETAGGNSYPNCTSIGVQSVQYAAEYWFYDPNPN</sequence>
<accession>A0A2J6S0Q7</accession>
<dbReference type="InterPro" id="IPR021851">
    <property type="entry name" value="DUF3455"/>
</dbReference>
<organism evidence="2 3">
    <name type="scientific">Hyaloscypha variabilis (strain UAMH 11265 / GT02V1 / F)</name>
    <name type="common">Meliniomyces variabilis</name>
    <dbReference type="NCBI Taxonomy" id="1149755"/>
    <lineage>
        <taxon>Eukaryota</taxon>
        <taxon>Fungi</taxon>
        <taxon>Dikarya</taxon>
        <taxon>Ascomycota</taxon>
        <taxon>Pezizomycotina</taxon>
        <taxon>Leotiomycetes</taxon>
        <taxon>Helotiales</taxon>
        <taxon>Hyaloscyphaceae</taxon>
        <taxon>Hyaloscypha</taxon>
        <taxon>Hyaloscypha variabilis</taxon>
    </lineage>
</organism>
<proteinExistence type="predicted"/>
<feature type="signal peptide" evidence="1">
    <location>
        <begin position="1"/>
        <end position="20"/>
    </location>
</feature>
<gene>
    <name evidence="2" type="ORF">L207DRAFT_525698</name>
</gene>
<keyword evidence="3" id="KW-1185">Reference proteome</keyword>
<feature type="chain" id="PRO_5014362482" description="Malate dehydrogenase" evidence="1">
    <location>
        <begin position="21"/>
        <end position="238"/>
    </location>
</feature>
<dbReference type="PANTHER" id="PTHR35567:SF3">
    <property type="entry name" value="MALATE DEHYDROGENASE"/>
    <property type="match status" value="1"/>
</dbReference>
<dbReference type="EMBL" id="KZ613941">
    <property type="protein sequence ID" value="PMD44361.1"/>
    <property type="molecule type" value="Genomic_DNA"/>
</dbReference>
<evidence type="ECO:0000313" key="2">
    <source>
        <dbReference type="EMBL" id="PMD44361.1"/>
    </source>
</evidence>
<keyword evidence="1" id="KW-0732">Signal</keyword>
<dbReference type="AlphaFoldDB" id="A0A2J6S0Q7"/>
<dbReference type="PANTHER" id="PTHR35567">
    <property type="entry name" value="MALATE DEHYDROGENASE (AFU_ORTHOLOGUE AFUA_2G13800)"/>
    <property type="match status" value="1"/>
</dbReference>
<evidence type="ECO:0000313" key="3">
    <source>
        <dbReference type="Proteomes" id="UP000235786"/>
    </source>
</evidence>
<dbReference type="Proteomes" id="UP000235786">
    <property type="component" value="Unassembled WGS sequence"/>
</dbReference>
<dbReference type="OrthoDB" id="1859733at2759"/>
<evidence type="ECO:0008006" key="4">
    <source>
        <dbReference type="Google" id="ProtNLM"/>
    </source>
</evidence>
<reference evidence="2 3" key="1">
    <citation type="submission" date="2016-04" db="EMBL/GenBank/DDBJ databases">
        <title>A degradative enzymes factory behind the ericoid mycorrhizal symbiosis.</title>
        <authorList>
            <consortium name="DOE Joint Genome Institute"/>
            <person name="Martino E."/>
            <person name="Morin E."/>
            <person name="Grelet G."/>
            <person name="Kuo A."/>
            <person name="Kohler A."/>
            <person name="Daghino S."/>
            <person name="Barry K."/>
            <person name="Choi C."/>
            <person name="Cichocki N."/>
            <person name="Clum A."/>
            <person name="Copeland A."/>
            <person name="Hainaut M."/>
            <person name="Haridas S."/>
            <person name="Labutti K."/>
            <person name="Lindquist E."/>
            <person name="Lipzen A."/>
            <person name="Khouja H.-R."/>
            <person name="Murat C."/>
            <person name="Ohm R."/>
            <person name="Olson A."/>
            <person name="Spatafora J."/>
            <person name="Veneault-Fourrey C."/>
            <person name="Henrissat B."/>
            <person name="Grigoriev I."/>
            <person name="Martin F."/>
            <person name="Perotto S."/>
        </authorList>
    </citation>
    <scope>NUCLEOTIDE SEQUENCE [LARGE SCALE GENOMIC DNA]</scope>
    <source>
        <strain evidence="2 3">F</strain>
    </source>
</reference>
<protein>
    <recommendedName>
        <fullName evidence="4">Malate dehydrogenase</fullName>
    </recommendedName>
</protein>
<evidence type="ECO:0000256" key="1">
    <source>
        <dbReference type="SAM" id="SignalP"/>
    </source>
</evidence>